<dbReference type="Gene3D" id="2.60.120.620">
    <property type="entry name" value="q2cbj1_9rhob like domain"/>
    <property type="match status" value="1"/>
</dbReference>
<evidence type="ECO:0000313" key="1">
    <source>
        <dbReference type="EMBL" id="MBD2544859.1"/>
    </source>
</evidence>
<reference evidence="1 2" key="1">
    <citation type="journal article" date="2020" name="ISME J.">
        <title>Comparative genomics reveals insights into cyanobacterial evolution and habitat adaptation.</title>
        <authorList>
            <person name="Chen M.Y."/>
            <person name="Teng W.K."/>
            <person name="Zhao L."/>
            <person name="Hu C.X."/>
            <person name="Zhou Y.K."/>
            <person name="Han B.P."/>
            <person name="Song L.R."/>
            <person name="Shu W.S."/>
        </authorList>
    </citation>
    <scope>NUCLEOTIDE SEQUENCE [LARGE SCALE GENOMIC DNA]</scope>
    <source>
        <strain evidence="1 2">FACHB-1370</strain>
    </source>
</reference>
<dbReference type="Proteomes" id="UP000641954">
    <property type="component" value="Unassembled WGS sequence"/>
</dbReference>
<keyword evidence="2" id="KW-1185">Reference proteome</keyword>
<gene>
    <name evidence="1" type="ORF">H6G72_13635</name>
</gene>
<accession>A0ABR8EFH3</accession>
<evidence type="ECO:0000313" key="2">
    <source>
        <dbReference type="Proteomes" id="UP000641954"/>
    </source>
</evidence>
<proteinExistence type="predicted"/>
<protein>
    <submittedName>
        <fullName evidence="1">Uncharacterized protein</fullName>
    </submittedName>
</protein>
<name>A0ABR8EFH3_9CYAN</name>
<dbReference type="RefSeq" id="WP_190878664.1">
    <property type="nucleotide sequence ID" value="NZ_JACJSK010000017.1"/>
</dbReference>
<comment type="caution">
    <text evidence="1">The sequence shown here is derived from an EMBL/GenBank/DDBJ whole genome shotgun (WGS) entry which is preliminary data.</text>
</comment>
<dbReference type="EMBL" id="JACJSK010000017">
    <property type="protein sequence ID" value="MBD2544859.1"/>
    <property type="molecule type" value="Genomic_DNA"/>
</dbReference>
<sequence>MSSLVNRITFYQEEKEFFWENGFIKLNRLLTREATDKLRDLTYNSQQITKAPEYYTGDFSRIGYGVENAVTHQIYSEENFKYTLKQLIENELTFTPGVGFELTPNKRGFYFHLDVASFSFIQAEDLAYSLWIPLVPINTKEQHGAAKPIIPSPEICAHTAKQFDGPFHQDNQEFQLVWEANRRLLDRLDPSYIDILPNK</sequence>
<organism evidence="1 2">
    <name type="scientific">Planktothricoides raciborskii FACHB-1370</name>
    <dbReference type="NCBI Taxonomy" id="2949576"/>
    <lineage>
        <taxon>Bacteria</taxon>
        <taxon>Bacillati</taxon>
        <taxon>Cyanobacteriota</taxon>
        <taxon>Cyanophyceae</taxon>
        <taxon>Oscillatoriophycideae</taxon>
        <taxon>Oscillatoriales</taxon>
        <taxon>Oscillatoriaceae</taxon>
        <taxon>Planktothricoides</taxon>
    </lineage>
</organism>
<dbReference type="SUPFAM" id="SSF51197">
    <property type="entry name" value="Clavaminate synthase-like"/>
    <property type="match status" value="1"/>
</dbReference>